<organism evidence="12 13">
    <name type="scientific">Thalassotalea marina</name>
    <dbReference type="NCBI Taxonomy" id="1673741"/>
    <lineage>
        <taxon>Bacteria</taxon>
        <taxon>Pseudomonadati</taxon>
        <taxon>Pseudomonadota</taxon>
        <taxon>Gammaproteobacteria</taxon>
        <taxon>Alteromonadales</taxon>
        <taxon>Colwelliaceae</taxon>
        <taxon>Thalassotalea</taxon>
    </lineage>
</organism>
<accession>A0A919BDJ1</accession>
<keyword evidence="9" id="KW-0812">Transmembrane</keyword>
<keyword evidence="9" id="KW-0472">Membrane</keyword>
<dbReference type="PRINTS" id="PR00344">
    <property type="entry name" value="BCTRLSENSOR"/>
</dbReference>
<evidence type="ECO:0000256" key="3">
    <source>
        <dbReference type="ARBA" id="ARBA00012438"/>
    </source>
</evidence>
<dbReference type="GO" id="GO:0016036">
    <property type="term" value="P:cellular response to phosphate starvation"/>
    <property type="evidence" value="ECO:0007669"/>
    <property type="project" value="TreeGrafter"/>
</dbReference>
<name>A0A919BDJ1_9GAMM</name>
<dbReference type="Pfam" id="PF00672">
    <property type="entry name" value="HAMP"/>
    <property type="match status" value="1"/>
</dbReference>
<dbReference type="Gene3D" id="1.10.287.130">
    <property type="match status" value="1"/>
</dbReference>
<dbReference type="GO" id="GO:0000155">
    <property type="term" value="F:phosphorelay sensor kinase activity"/>
    <property type="evidence" value="ECO:0007669"/>
    <property type="project" value="InterPro"/>
</dbReference>
<reference evidence="12" key="2">
    <citation type="submission" date="2020-09" db="EMBL/GenBank/DDBJ databases">
        <authorList>
            <person name="Sun Q."/>
            <person name="Kim S."/>
        </authorList>
    </citation>
    <scope>NUCLEOTIDE SEQUENCE</scope>
    <source>
        <strain evidence="12">KCTC 42731</strain>
    </source>
</reference>
<dbReference type="SUPFAM" id="SSF158472">
    <property type="entry name" value="HAMP domain-like"/>
    <property type="match status" value="1"/>
</dbReference>
<evidence type="ECO:0000256" key="1">
    <source>
        <dbReference type="ARBA" id="ARBA00000085"/>
    </source>
</evidence>
<dbReference type="SUPFAM" id="SSF47384">
    <property type="entry name" value="Homodimeric domain of signal transducing histidine kinase"/>
    <property type="match status" value="1"/>
</dbReference>
<comment type="subcellular location">
    <subcellularLocation>
        <location evidence="2">Membrane</location>
    </subcellularLocation>
</comment>
<dbReference type="Gene3D" id="3.30.565.10">
    <property type="entry name" value="Histidine kinase-like ATPase, C-terminal domain"/>
    <property type="match status" value="1"/>
</dbReference>
<dbReference type="EC" id="2.7.13.3" evidence="3"/>
<proteinExistence type="predicted"/>
<evidence type="ECO:0000313" key="13">
    <source>
        <dbReference type="Proteomes" id="UP000623842"/>
    </source>
</evidence>
<sequence length="487" mass="55429">MVEYVNQKELEALQPLQNSLIEIYQETHSWHFMQDNGRRFDRLLRQSLRDTEFFVPHRPPRFVERERFNERPRRAEPGFQAPNAESLPPRAESLPPRARGDLTAQYQSNDLKNGPRQPKVSYALLNADKQLVVGHFPQDRSFSYSSLILDGELIGYFAVSKRNNMLQGYELAFVEQQQHYLLYLAIIMLIVIVVVTIPLAKHFIEPIEKLASGIHALAKGNYANRLSVKRRDEFAQLARDYNELAIALAESEGARKRWLANTSHELRTPVAVLKGELEAMIDGVRPLNMTQIESAHQEVQHLQRLIEDLHALTSADVGGMRYRKSPINMTEYLDEQAVKLGNYLASAKLALSYQGDDKTYAIYGDYTRLSQLFENLANNSIKYAQGATQVNLSWQYDKENRQIHLCFEDDGEGVETQHLAHLFEHLYRVESSRNRTTGGSGLGLSICAHIVNAHQGSIHAEKSVLGGLALHIYLPTVNPNMLEVIDE</sequence>
<dbReference type="PANTHER" id="PTHR45453:SF1">
    <property type="entry name" value="PHOSPHATE REGULON SENSOR PROTEIN PHOR"/>
    <property type="match status" value="1"/>
</dbReference>
<reference evidence="12" key="1">
    <citation type="journal article" date="2014" name="Int. J. Syst. Evol. Microbiol.">
        <title>Complete genome sequence of Corynebacterium casei LMG S-19264T (=DSM 44701T), isolated from a smear-ripened cheese.</title>
        <authorList>
            <consortium name="US DOE Joint Genome Institute (JGI-PGF)"/>
            <person name="Walter F."/>
            <person name="Albersmeier A."/>
            <person name="Kalinowski J."/>
            <person name="Ruckert C."/>
        </authorList>
    </citation>
    <scope>NUCLEOTIDE SEQUENCE</scope>
    <source>
        <strain evidence="12">KCTC 42731</strain>
    </source>
</reference>
<dbReference type="PROSITE" id="PS50885">
    <property type="entry name" value="HAMP"/>
    <property type="match status" value="1"/>
</dbReference>
<dbReference type="CDD" id="cd06225">
    <property type="entry name" value="HAMP"/>
    <property type="match status" value="1"/>
</dbReference>
<gene>
    <name evidence="12" type="ORF">GCM10017161_06360</name>
</gene>
<dbReference type="GO" id="GO:0005886">
    <property type="term" value="C:plasma membrane"/>
    <property type="evidence" value="ECO:0007669"/>
    <property type="project" value="TreeGrafter"/>
</dbReference>
<feature type="region of interest" description="Disordered" evidence="8">
    <location>
        <begin position="66"/>
        <end position="97"/>
    </location>
</feature>
<evidence type="ECO:0000256" key="6">
    <source>
        <dbReference type="ARBA" id="ARBA00022777"/>
    </source>
</evidence>
<evidence type="ECO:0000256" key="2">
    <source>
        <dbReference type="ARBA" id="ARBA00004370"/>
    </source>
</evidence>
<dbReference type="GO" id="GO:0004721">
    <property type="term" value="F:phosphoprotein phosphatase activity"/>
    <property type="evidence" value="ECO:0007669"/>
    <property type="project" value="TreeGrafter"/>
</dbReference>
<feature type="domain" description="Histidine kinase" evidence="10">
    <location>
        <begin position="261"/>
        <end position="478"/>
    </location>
</feature>
<keyword evidence="4" id="KW-0597">Phosphoprotein</keyword>
<evidence type="ECO:0000256" key="5">
    <source>
        <dbReference type="ARBA" id="ARBA00022679"/>
    </source>
</evidence>
<keyword evidence="7" id="KW-0902">Two-component regulatory system</keyword>
<dbReference type="PANTHER" id="PTHR45453">
    <property type="entry name" value="PHOSPHATE REGULON SENSOR PROTEIN PHOR"/>
    <property type="match status" value="1"/>
</dbReference>
<evidence type="ECO:0000256" key="8">
    <source>
        <dbReference type="SAM" id="MobiDB-lite"/>
    </source>
</evidence>
<dbReference type="InterPro" id="IPR036097">
    <property type="entry name" value="HisK_dim/P_sf"/>
</dbReference>
<feature type="compositionally biased region" description="Basic and acidic residues" evidence="8">
    <location>
        <begin position="66"/>
        <end position="76"/>
    </location>
</feature>
<dbReference type="Pfam" id="PF00512">
    <property type="entry name" value="HisKA"/>
    <property type="match status" value="1"/>
</dbReference>
<dbReference type="PROSITE" id="PS50109">
    <property type="entry name" value="HIS_KIN"/>
    <property type="match status" value="1"/>
</dbReference>
<feature type="domain" description="HAMP" evidence="11">
    <location>
        <begin position="201"/>
        <end position="253"/>
    </location>
</feature>
<evidence type="ECO:0000313" key="12">
    <source>
        <dbReference type="EMBL" id="GHF81639.1"/>
    </source>
</evidence>
<dbReference type="CDD" id="cd00082">
    <property type="entry name" value="HisKA"/>
    <property type="match status" value="1"/>
</dbReference>
<dbReference type="SUPFAM" id="SSF55874">
    <property type="entry name" value="ATPase domain of HSP90 chaperone/DNA topoisomerase II/histidine kinase"/>
    <property type="match status" value="1"/>
</dbReference>
<dbReference type="InterPro" id="IPR050351">
    <property type="entry name" value="BphY/WalK/GraS-like"/>
</dbReference>
<dbReference type="EMBL" id="BNCK01000001">
    <property type="protein sequence ID" value="GHF81639.1"/>
    <property type="molecule type" value="Genomic_DNA"/>
</dbReference>
<dbReference type="InterPro" id="IPR003594">
    <property type="entry name" value="HATPase_dom"/>
</dbReference>
<dbReference type="InterPro" id="IPR004358">
    <property type="entry name" value="Sig_transdc_His_kin-like_C"/>
</dbReference>
<evidence type="ECO:0000259" key="10">
    <source>
        <dbReference type="PROSITE" id="PS50109"/>
    </source>
</evidence>
<keyword evidence="5" id="KW-0808">Transferase</keyword>
<feature type="transmembrane region" description="Helical" evidence="9">
    <location>
        <begin position="180"/>
        <end position="200"/>
    </location>
</feature>
<evidence type="ECO:0000256" key="7">
    <source>
        <dbReference type="ARBA" id="ARBA00023012"/>
    </source>
</evidence>
<dbReference type="Proteomes" id="UP000623842">
    <property type="component" value="Unassembled WGS sequence"/>
</dbReference>
<evidence type="ECO:0000259" key="11">
    <source>
        <dbReference type="PROSITE" id="PS50885"/>
    </source>
</evidence>
<dbReference type="InterPro" id="IPR005467">
    <property type="entry name" value="His_kinase_dom"/>
</dbReference>
<evidence type="ECO:0000256" key="9">
    <source>
        <dbReference type="SAM" id="Phobius"/>
    </source>
</evidence>
<evidence type="ECO:0000256" key="4">
    <source>
        <dbReference type="ARBA" id="ARBA00022553"/>
    </source>
</evidence>
<keyword evidence="13" id="KW-1185">Reference proteome</keyword>
<dbReference type="Gene3D" id="6.10.340.10">
    <property type="match status" value="1"/>
</dbReference>
<protein>
    <recommendedName>
        <fullName evidence="3">histidine kinase</fullName>
        <ecNumber evidence="3">2.7.13.3</ecNumber>
    </recommendedName>
</protein>
<keyword evidence="6 12" id="KW-0418">Kinase</keyword>
<dbReference type="SMART" id="SM00304">
    <property type="entry name" value="HAMP"/>
    <property type="match status" value="1"/>
</dbReference>
<keyword evidence="9" id="KW-1133">Transmembrane helix</keyword>
<dbReference type="AlphaFoldDB" id="A0A919BDJ1"/>
<dbReference type="SMART" id="SM00388">
    <property type="entry name" value="HisKA"/>
    <property type="match status" value="1"/>
</dbReference>
<dbReference type="SMART" id="SM00387">
    <property type="entry name" value="HATPase_c"/>
    <property type="match status" value="1"/>
</dbReference>
<dbReference type="Pfam" id="PF02518">
    <property type="entry name" value="HATPase_c"/>
    <property type="match status" value="1"/>
</dbReference>
<comment type="caution">
    <text evidence="12">The sequence shown here is derived from an EMBL/GenBank/DDBJ whole genome shotgun (WGS) entry which is preliminary data.</text>
</comment>
<dbReference type="InterPro" id="IPR036890">
    <property type="entry name" value="HATPase_C_sf"/>
</dbReference>
<dbReference type="InterPro" id="IPR003660">
    <property type="entry name" value="HAMP_dom"/>
</dbReference>
<comment type="catalytic activity">
    <reaction evidence="1">
        <text>ATP + protein L-histidine = ADP + protein N-phospho-L-histidine.</text>
        <dbReference type="EC" id="2.7.13.3"/>
    </reaction>
</comment>
<dbReference type="InterPro" id="IPR003661">
    <property type="entry name" value="HisK_dim/P_dom"/>
</dbReference>